<keyword evidence="10 17" id="KW-0249">Electron transport</keyword>
<keyword evidence="15 17" id="KW-0472">Membrane</keyword>
<evidence type="ECO:0000256" key="11">
    <source>
        <dbReference type="ARBA" id="ARBA00022989"/>
    </source>
</evidence>
<dbReference type="GO" id="GO:0003954">
    <property type="term" value="F:NADH dehydrogenase activity"/>
    <property type="evidence" value="ECO:0007669"/>
    <property type="project" value="TreeGrafter"/>
</dbReference>
<dbReference type="GO" id="GO:0008137">
    <property type="term" value="F:NADH dehydrogenase (ubiquinone) activity"/>
    <property type="evidence" value="ECO:0007669"/>
    <property type="project" value="UniProtKB-UniRule"/>
</dbReference>
<evidence type="ECO:0000256" key="17">
    <source>
        <dbReference type="RuleBase" id="RU003297"/>
    </source>
</evidence>
<dbReference type="InterPro" id="IPR001750">
    <property type="entry name" value="ND/Mrp_TM"/>
</dbReference>
<reference evidence="20" key="1">
    <citation type="submission" date="2016-02" db="EMBL/GenBank/DDBJ databases">
        <title>Phylogeny of the Onthophagini (Coleoptera:Scarabaeidae).</title>
        <authorList>
            <person name="Thijmen B."/>
            <person name="Alfried V.P."/>
        </authorList>
    </citation>
    <scope>NUCLEOTIDE SEQUENCE</scope>
</reference>
<feature type="transmembrane region" description="Helical" evidence="17">
    <location>
        <begin position="21"/>
        <end position="44"/>
    </location>
</feature>
<comment type="similarity">
    <text evidence="3 17">Belongs to the complex I subunit 4 family.</text>
</comment>
<dbReference type="GO" id="GO:0031966">
    <property type="term" value="C:mitochondrial membrane"/>
    <property type="evidence" value="ECO:0007669"/>
    <property type="project" value="UniProtKB-SubCell"/>
</dbReference>
<keyword evidence="11 17" id="KW-1133">Transmembrane helix</keyword>
<dbReference type="EC" id="7.1.1.2" evidence="4 17"/>
<feature type="transmembrane region" description="Helical" evidence="17">
    <location>
        <begin position="181"/>
        <end position="203"/>
    </location>
</feature>
<dbReference type="EMBL" id="KU739480">
    <property type="protein sequence ID" value="AND96495.1"/>
    <property type="molecule type" value="Genomic_DNA"/>
</dbReference>
<dbReference type="GO" id="GO:0048039">
    <property type="term" value="F:ubiquinone binding"/>
    <property type="evidence" value="ECO:0007669"/>
    <property type="project" value="TreeGrafter"/>
</dbReference>
<feature type="transmembrane region" description="Helical" evidence="17">
    <location>
        <begin position="139"/>
        <end position="161"/>
    </location>
</feature>
<name>A0A1X9HEP5_9SCAR</name>
<keyword evidence="6 17" id="KW-0813">Transport</keyword>
<dbReference type="GO" id="GO:0015990">
    <property type="term" value="P:electron transport coupled proton transport"/>
    <property type="evidence" value="ECO:0007669"/>
    <property type="project" value="TreeGrafter"/>
</dbReference>
<dbReference type="GO" id="GO:0042773">
    <property type="term" value="P:ATP synthesis coupled electron transport"/>
    <property type="evidence" value="ECO:0007669"/>
    <property type="project" value="InterPro"/>
</dbReference>
<evidence type="ECO:0000313" key="20">
    <source>
        <dbReference type="EMBL" id="AND96495.1"/>
    </source>
</evidence>
<evidence type="ECO:0000256" key="15">
    <source>
        <dbReference type="ARBA" id="ARBA00023136"/>
    </source>
</evidence>
<evidence type="ECO:0000256" key="16">
    <source>
        <dbReference type="ARBA" id="ARBA00049551"/>
    </source>
</evidence>
<evidence type="ECO:0000256" key="1">
    <source>
        <dbReference type="ARBA" id="ARBA00003257"/>
    </source>
</evidence>
<dbReference type="PANTHER" id="PTHR43507">
    <property type="entry name" value="NADH-UBIQUINONE OXIDOREDUCTASE CHAIN 4"/>
    <property type="match status" value="1"/>
</dbReference>
<keyword evidence="9" id="KW-1278">Translocase</keyword>
<dbReference type="InterPro" id="IPR000260">
    <property type="entry name" value="NADH4_N"/>
</dbReference>
<keyword evidence="7 17" id="KW-0679">Respiratory chain</keyword>
<protein>
    <recommendedName>
        <fullName evidence="5 17">NADH-ubiquinone oxidoreductase chain 4</fullName>
        <ecNumber evidence="4 17">7.1.1.2</ecNumber>
    </recommendedName>
</protein>
<evidence type="ECO:0000256" key="5">
    <source>
        <dbReference type="ARBA" id="ARBA00021006"/>
    </source>
</evidence>
<feature type="transmembrane region" description="Helical" evidence="17">
    <location>
        <begin position="272"/>
        <end position="294"/>
    </location>
</feature>
<evidence type="ECO:0000256" key="3">
    <source>
        <dbReference type="ARBA" id="ARBA00009025"/>
    </source>
</evidence>
<feature type="transmembrane region" description="Helical" evidence="17">
    <location>
        <begin position="110"/>
        <end position="132"/>
    </location>
</feature>
<feature type="transmembrane region" description="Helical" evidence="17">
    <location>
        <begin position="331"/>
        <end position="348"/>
    </location>
</feature>
<evidence type="ECO:0000256" key="14">
    <source>
        <dbReference type="ARBA" id="ARBA00023128"/>
    </source>
</evidence>
<evidence type="ECO:0000259" key="18">
    <source>
        <dbReference type="Pfam" id="PF00361"/>
    </source>
</evidence>
<geneLocation type="mitochondrion" evidence="20"/>
<evidence type="ECO:0000259" key="19">
    <source>
        <dbReference type="Pfam" id="PF01059"/>
    </source>
</evidence>
<keyword evidence="13 17" id="KW-0830">Ubiquinone</keyword>
<evidence type="ECO:0000256" key="12">
    <source>
        <dbReference type="ARBA" id="ARBA00023027"/>
    </source>
</evidence>
<keyword evidence="8 17" id="KW-0812">Transmembrane</keyword>
<evidence type="ECO:0000256" key="7">
    <source>
        <dbReference type="ARBA" id="ARBA00022660"/>
    </source>
</evidence>
<feature type="domain" description="NADH:ubiquinone oxidoreductase chain 4 N-terminal" evidence="19">
    <location>
        <begin position="1"/>
        <end position="103"/>
    </location>
</feature>
<dbReference type="PANTHER" id="PTHR43507:SF20">
    <property type="entry name" value="NADH-UBIQUINONE OXIDOREDUCTASE CHAIN 4"/>
    <property type="match status" value="1"/>
</dbReference>
<evidence type="ECO:0000256" key="9">
    <source>
        <dbReference type="ARBA" id="ARBA00022967"/>
    </source>
</evidence>
<dbReference type="Pfam" id="PF00361">
    <property type="entry name" value="Proton_antipo_M"/>
    <property type="match status" value="1"/>
</dbReference>
<proteinExistence type="inferred from homology"/>
<feature type="domain" description="NADH:quinone oxidoreductase/Mrp antiporter transmembrane" evidence="18">
    <location>
        <begin position="106"/>
        <end position="390"/>
    </location>
</feature>
<dbReference type="InterPro" id="IPR003918">
    <property type="entry name" value="NADH_UbQ_OxRdtase"/>
</dbReference>
<dbReference type="PRINTS" id="PR01437">
    <property type="entry name" value="NUOXDRDTASE4"/>
</dbReference>
<sequence>MMKFSLMMIFMIPLSLKLKSFWLNQCMYFLMFFLFMLVNSYNYMFKNLSYFMGCDLLSYCLILLSFWVCVLMIMASESLMYKNYFMNMFLFVLLCLMFFLYMAFSSMNLFMFYLFFEMSLIPTLILIIGWGYQPERLQAGIYLLFYTLLVSLPMMISIFYYYEKFFSLDFFFLSEMVSNMYMYMCMNMAFFVKMPMFMVHLWLPKAHVEAPVSGSMILAGIMLKLGGYGLMRLMLIFMEIGMKINIIFILISLYGGLLVSLICVRQIDIKSLIAYSSVAHMGLVLGGIMTLTYWGMCGSLVMMLAHGLCSSGLFCLANINYERFSSRSMYLNKGMINLIPSMSLWWFLLSSSNMAAPPSLNLLGEIMLINSLVMWNSLSMLILMFLSFFSAVYSLYLYSYTQHGMIFSGLFSFYTGVIREYLLLLLHWLPLNILILKSEIFCLWI</sequence>
<evidence type="ECO:0000256" key="10">
    <source>
        <dbReference type="ARBA" id="ARBA00022982"/>
    </source>
</evidence>
<gene>
    <name evidence="20" type="primary">nad4</name>
</gene>
<feature type="transmembrane region" description="Helical" evidence="17">
    <location>
        <begin position="300"/>
        <end position="319"/>
    </location>
</feature>
<evidence type="ECO:0000256" key="13">
    <source>
        <dbReference type="ARBA" id="ARBA00023075"/>
    </source>
</evidence>
<feature type="transmembrane region" description="Helical" evidence="17">
    <location>
        <begin position="410"/>
        <end position="429"/>
    </location>
</feature>
<dbReference type="Pfam" id="PF01059">
    <property type="entry name" value="Oxidored_q5_N"/>
    <property type="match status" value="1"/>
</dbReference>
<dbReference type="AlphaFoldDB" id="A0A1X9HEP5"/>
<feature type="transmembrane region" description="Helical" evidence="17">
    <location>
        <begin position="244"/>
        <end position="265"/>
    </location>
</feature>
<accession>A0A1X9HEP5</accession>
<comment type="function">
    <text evidence="1">Core subunit of the mitochondrial membrane respiratory chain NADH dehydrogenase (Complex I) that is believed to belong to the minimal assembly required for catalysis. Complex I functions in the transfer of electrons from NADH to the respiratory chain. The immediate electron acceptor for the enzyme is believed to be ubiquinone.</text>
</comment>
<evidence type="ECO:0000256" key="2">
    <source>
        <dbReference type="ARBA" id="ARBA00004225"/>
    </source>
</evidence>
<organism evidence="20">
    <name type="scientific">Onthophagus nr. babirussa</name>
    <dbReference type="NCBI Taxonomy" id="1848769"/>
    <lineage>
        <taxon>Eukaryota</taxon>
        <taxon>Metazoa</taxon>
        <taxon>Ecdysozoa</taxon>
        <taxon>Arthropoda</taxon>
        <taxon>Hexapoda</taxon>
        <taxon>Insecta</taxon>
        <taxon>Pterygota</taxon>
        <taxon>Neoptera</taxon>
        <taxon>Endopterygota</taxon>
        <taxon>Coleoptera</taxon>
        <taxon>Polyphaga</taxon>
        <taxon>Scarabaeiformia</taxon>
        <taxon>Scarabaeidae</taxon>
        <taxon>Scarabaeinae</taxon>
        <taxon>Onthophagini</taxon>
        <taxon>Onthophagus</taxon>
    </lineage>
</organism>
<keyword evidence="14 17" id="KW-0496">Mitochondrion</keyword>
<feature type="transmembrane region" description="Helical" evidence="17">
    <location>
        <begin position="56"/>
        <end position="75"/>
    </location>
</feature>
<feature type="transmembrane region" description="Helical" evidence="17">
    <location>
        <begin position="84"/>
        <end position="104"/>
    </location>
</feature>
<evidence type="ECO:0000256" key="8">
    <source>
        <dbReference type="ARBA" id="ARBA00022692"/>
    </source>
</evidence>
<keyword evidence="12 17" id="KW-0520">NAD</keyword>
<comment type="function">
    <text evidence="17">Core subunit of the mitochondrial membrane respiratory chain NADH dehydrogenase (Complex I) which catalyzes electron transfer from NADH through the respiratory chain, using ubiquinone as an electron acceptor. Essential for the catalytic activity and assembly of complex I.</text>
</comment>
<evidence type="ECO:0000256" key="4">
    <source>
        <dbReference type="ARBA" id="ARBA00012944"/>
    </source>
</evidence>
<comment type="catalytic activity">
    <reaction evidence="16 17">
        <text>a ubiquinone + NADH + 5 H(+)(in) = a ubiquinol + NAD(+) + 4 H(+)(out)</text>
        <dbReference type="Rhea" id="RHEA:29091"/>
        <dbReference type="Rhea" id="RHEA-COMP:9565"/>
        <dbReference type="Rhea" id="RHEA-COMP:9566"/>
        <dbReference type="ChEBI" id="CHEBI:15378"/>
        <dbReference type="ChEBI" id="CHEBI:16389"/>
        <dbReference type="ChEBI" id="CHEBI:17976"/>
        <dbReference type="ChEBI" id="CHEBI:57540"/>
        <dbReference type="ChEBI" id="CHEBI:57945"/>
        <dbReference type="EC" id="7.1.1.2"/>
    </reaction>
</comment>
<feature type="transmembrane region" description="Helical" evidence="17">
    <location>
        <begin position="215"/>
        <end position="238"/>
    </location>
</feature>
<comment type="subcellular location">
    <subcellularLocation>
        <location evidence="2 17">Mitochondrion membrane</location>
        <topology evidence="2 17">Multi-pass membrane protein</topology>
    </subcellularLocation>
</comment>
<feature type="transmembrane region" description="Helical" evidence="17">
    <location>
        <begin position="368"/>
        <end position="398"/>
    </location>
</feature>
<evidence type="ECO:0000256" key="6">
    <source>
        <dbReference type="ARBA" id="ARBA00022448"/>
    </source>
</evidence>